<comment type="caution">
    <text evidence="3">The sequence shown here is derived from an EMBL/GenBank/DDBJ whole genome shotgun (WGS) entry which is preliminary data.</text>
</comment>
<dbReference type="Pfam" id="PF15344">
    <property type="entry name" value="FAM217"/>
    <property type="match status" value="1"/>
</dbReference>
<feature type="region of interest" description="Disordered" evidence="2">
    <location>
        <begin position="559"/>
        <end position="581"/>
    </location>
</feature>
<feature type="compositionally biased region" description="Basic and acidic residues" evidence="2">
    <location>
        <begin position="296"/>
        <end position="310"/>
    </location>
</feature>
<feature type="region of interest" description="Disordered" evidence="2">
    <location>
        <begin position="605"/>
        <end position="662"/>
    </location>
</feature>
<feature type="compositionally biased region" description="Basic and acidic residues" evidence="2">
    <location>
        <begin position="8"/>
        <end position="17"/>
    </location>
</feature>
<proteinExistence type="predicted"/>
<sequence>MVSTGTQTHDRDFRAGRACDGPLPPGSSRARIRKLTDSDIVCLSNLKETGYTVSPELTRNDNMVTSSNFAKLDKTTLQVLGWSSGALDTNTKEEMTGEEGNEKDDKEKENLCTLTKLEFRRLSDQVRDVSMNLKNKFRTSAYQKLYHQQQQIQSIQNQLAQQQQQQQYAETNTNIYRSQLAASLRAFKPKDWTPLKSSDTDTSFFRCKPVSCQAPDRPIVSRGPSPSRLCRPRSVPNGTSRPPSGLIRRSDTPTDVRPGNFDTLTPNVLANLISSNSYKTAPRYGDPGPSGEEPLEDKNRKSTSPPKDDDVSTSGIDSTHSAEDISSSSSSSDEDSDYEPSVDRNRDVPDLNLRPEKLDSFVIPDSAKGWRKFDFDVDETDIPPYEFEEVLPESFRDLDFRQIARLKWSWRDQTKERPNDGVTEDIMDRMVELERLQMETEDWEQKRSVQLLKKRQRVASAKGGQKDKRCCNRCLQPACTGDCPEKFVQSEICDMCRQPFCVGNCKDNKYEQRMRQIRNVDDDKPPSGPKTLTSRCKSCQSRHNGKLINANNLVLGRPKSGNITYSRGIASSKPKDMRHIGPDMAINSEVIRDFEKLGMDPYQSCRPSTARVQRPRSRNAAHPGKSFSSQRRDSLTDTDKNIAKLNRKKAKSIRLRRPKTAA</sequence>
<feature type="region of interest" description="Disordered" evidence="2">
    <location>
        <begin position="1"/>
        <end position="30"/>
    </location>
</feature>
<dbReference type="EMBL" id="NEDP02005518">
    <property type="protein sequence ID" value="OWF39630.1"/>
    <property type="molecule type" value="Genomic_DNA"/>
</dbReference>
<dbReference type="AlphaFoldDB" id="A0A210PT04"/>
<evidence type="ECO:0000256" key="2">
    <source>
        <dbReference type="SAM" id="MobiDB-lite"/>
    </source>
</evidence>
<feature type="compositionally biased region" description="Basic and acidic residues" evidence="2">
    <location>
        <begin position="630"/>
        <end position="642"/>
    </location>
</feature>
<dbReference type="OrthoDB" id="10027339at2759"/>
<reference evidence="3 4" key="1">
    <citation type="journal article" date="2017" name="Nat. Ecol. Evol.">
        <title>Scallop genome provides insights into evolution of bilaterian karyotype and development.</title>
        <authorList>
            <person name="Wang S."/>
            <person name="Zhang J."/>
            <person name="Jiao W."/>
            <person name="Li J."/>
            <person name="Xun X."/>
            <person name="Sun Y."/>
            <person name="Guo X."/>
            <person name="Huan P."/>
            <person name="Dong B."/>
            <person name="Zhang L."/>
            <person name="Hu X."/>
            <person name="Sun X."/>
            <person name="Wang J."/>
            <person name="Zhao C."/>
            <person name="Wang Y."/>
            <person name="Wang D."/>
            <person name="Huang X."/>
            <person name="Wang R."/>
            <person name="Lv J."/>
            <person name="Li Y."/>
            <person name="Zhang Z."/>
            <person name="Liu B."/>
            <person name="Lu W."/>
            <person name="Hui Y."/>
            <person name="Liang J."/>
            <person name="Zhou Z."/>
            <person name="Hou R."/>
            <person name="Li X."/>
            <person name="Liu Y."/>
            <person name="Li H."/>
            <person name="Ning X."/>
            <person name="Lin Y."/>
            <person name="Zhao L."/>
            <person name="Xing Q."/>
            <person name="Dou J."/>
            <person name="Li Y."/>
            <person name="Mao J."/>
            <person name="Guo H."/>
            <person name="Dou H."/>
            <person name="Li T."/>
            <person name="Mu C."/>
            <person name="Jiang W."/>
            <person name="Fu Q."/>
            <person name="Fu X."/>
            <person name="Miao Y."/>
            <person name="Liu J."/>
            <person name="Yu Q."/>
            <person name="Li R."/>
            <person name="Liao H."/>
            <person name="Li X."/>
            <person name="Kong Y."/>
            <person name="Jiang Z."/>
            <person name="Chourrout D."/>
            <person name="Li R."/>
            <person name="Bao Z."/>
        </authorList>
    </citation>
    <scope>NUCLEOTIDE SEQUENCE [LARGE SCALE GENOMIC DNA]</scope>
    <source>
        <strain evidence="3 4">PY_sf001</strain>
    </source>
</reference>
<keyword evidence="1" id="KW-0175">Coiled coil</keyword>
<dbReference type="InterPro" id="IPR029266">
    <property type="entry name" value="FAM217"/>
</dbReference>
<feature type="compositionally biased region" description="Basic residues" evidence="2">
    <location>
        <begin position="645"/>
        <end position="662"/>
    </location>
</feature>
<gene>
    <name evidence="3" type="ORF">KP79_PYT13571</name>
</gene>
<feature type="region of interest" description="Disordered" evidence="2">
    <location>
        <begin position="215"/>
        <end position="263"/>
    </location>
</feature>
<feature type="compositionally biased region" description="Basic and acidic residues" evidence="2">
    <location>
        <begin position="341"/>
        <end position="351"/>
    </location>
</feature>
<keyword evidence="4" id="KW-1185">Reference proteome</keyword>
<organism evidence="3 4">
    <name type="scientific">Mizuhopecten yessoensis</name>
    <name type="common">Japanese scallop</name>
    <name type="synonym">Patinopecten yessoensis</name>
    <dbReference type="NCBI Taxonomy" id="6573"/>
    <lineage>
        <taxon>Eukaryota</taxon>
        <taxon>Metazoa</taxon>
        <taxon>Spiralia</taxon>
        <taxon>Lophotrochozoa</taxon>
        <taxon>Mollusca</taxon>
        <taxon>Bivalvia</taxon>
        <taxon>Autobranchia</taxon>
        <taxon>Pteriomorphia</taxon>
        <taxon>Pectinida</taxon>
        <taxon>Pectinoidea</taxon>
        <taxon>Pectinidae</taxon>
        <taxon>Mizuhopecten</taxon>
    </lineage>
</organism>
<feature type="coiled-coil region" evidence="1">
    <location>
        <begin position="145"/>
        <end position="172"/>
    </location>
</feature>
<accession>A0A210PT04</accession>
<name>A0A210PT04_MIZYE</name>
<evidence type="ECO:0000313" key="3">
    <source>
        <dbReference type="EMBL" id="OWF39630.1"/>
    </source>
</evidence>
<evidence type="ECO:0000313" key="4">
    <source>
        <dbReference type="Proteomes" id="UP000242188"/>
    </source>
</evidence>
<dbReference type="Proteomes" id="UP000242188">
    <property type="component" value="Unassembled WGS sequence"/>
</dbReference>
<feature type="region of interest" description="Disordered" evidence="2">
    <location>
        <begin position="278"/>
        <end position="351"/>
    </location>
</feature>
<dbReference type="PANTHER" id="PTHR22145:SF2">
    <property type="entry name" value="SI:CH211-266K22.6"/>
    <property type="match status" value="1"/>
</dbReference>
<dbReference type="PANTHER" id="PTHR22145">
    <property type="entry name" value="SI:CH211-266K22.6"/>
    <property type="match status" value="1"/>
</dbReference>
<protein>
    <submittedName>
        <fullName evidence="3">Uncharacterized protein</fullName>
    </submittedName>
</protein>
<feature type="region of interest" description="Disordered" evidence="2">
    <location>
        <begin position="518"/>
        <end position="537"/>
    </location>
</feature>
<evidence type="ECO:0000256" key="1">
    <source>
        <dbReference type="SAM" id="Coils"/>
    </source>
</evidence>